<protein>
    <submittedName>
        <fullName evidence="1">Type IV secretion</fullName>
    </submittedName>
</protein>
<dbReference type="OrthoDB" id="9816422at2"/>
<dbReference type="Proteomes" id="UP000247417">
    <property type="component" value="Unassembled WGS sequence"/>
</dbReference>
<sequence length="848" mass="94482">MAIGTVPTGNLSPLICPVGNNAILDASGSLIAAVELPGIDPDALMPEDQKRLAAISASIYATVPNCIAVQQYLVHAENCGVLLRERPNSPVNNRLSAARQESLNSRKLAQTRLVHVLVYEDPQKGKGGLIASLLRLGPMALVDKEAREDLFSKFSDARSLVIREREISARLRELSRALEDVRAKWEMAMGSAYIMPIDQFWTFAKFLGTMNTRYLRFGNYLEAPNDDMDAVVADGDISTVSYHGVDMLKLDGLIPHYFISMGLVKTPTNPIGMWSKGRKHAPATQRGNYIINVNFSPLSELSRQLIFQNARNSLDRQKIDIRAILKGAPTSETEAKANESYEIKMKQKELEKAATYEDRYGRLSGQVVIFGEDPEQVIKDAEVMTTAIEGTQGRMVWESIGLPNALKTLQVGGYNSSDRTSIGTESRFGAMSLYAAPAIGMPVVEDLGNEEAQYVFETRDGNPFYYSSFSGGKAFTFGVGPTGSGKTFFKNTLTSHFLKYGGYVRSLDIDAGSEPIAHVFGDDGGIIRLGTSDHGEIRGIDPFVSYTGPHDTAFTSHIIDLCRLLLEANDTPENRVMTSREQRDLDDAIMATLEIGNPSLRSFRYMLAHLPNDLKEKFQRWMGGGVYDGIFNAKHDGLGDSRKRIGIINLHKFKETQRVIKPVLMDLFYRVTTLFEDPALRHVPKQLDVDESHLPLSVPGFSERLISKARTWRKHLSGITMWTQGAQDYKSIPDWDVLRGAATQFVFLADPKMDEDLYMDTFKISPGVVNMIRHLQARKEAVIVQPDLDVAKVVRLITEPEQYIINTSHPREAAERDALMKEYGPEEGLRRATALHLARIRAKEKEEV</sequence>
<dbReference type="Gene3D" id="3.40.50.300">
    <property type="entry name" value="P-loop containing nucleotide triphosphate hydrolases"/>
    <property type="match status" value="1"/>
</dbReference>
<dbReference type="InterPro" id="IPR027417">
    <property type="entry name" value="P-loop_NTPase"/>
</dbReference>
<dbReference type="PANTHER" id="PTHR30121">
    <property type="entry name" value="UNCHARACTERIZED PROTEIN YJGR-RELATED"/>
    <property type="match status" value="1"/>
</dbReference>
<dbReference type="EMBL" id="NKTX01000063">
    <property type="protein sequence ID" value="PYD79784.1"/>
    <property type="molecule type" value="Genomic_DNA"/>
</dbReference>
<organism evidence="1 2">
    <name type="scientific">Komagataeibacter oboediens</name>
    <dbReference type="NCBI Taxonomy" id="65958"/>
    <lineage>
        <taxon>Bacteria</taxon>
        <taxon>Pseudomonadati</taxon>
        <taxon>Pseudomonadota</taxon>
        <taxon>Alphaproteobacteria</taxon>
        <taxon>Acetobacterales</taxon>
        <taxon>Acetobacteraceae</taxon>
        <taxon>Komagataeibacter</taxon>
    </lineage>
</organism>
<dbReference type="SUPFAM" id="SSF52540">
    <property type="entry name" value="P-loop containing nucleoside triphosphate hydrolases"/>
    <property type="match status" value="1"/>
</dbReference>
<dbReference type="RefSeq" id="WP_110507591.1">
    <property type="nucleotide sequence ID" value="NZ_NKTX01000063.1"/>
</dbReference>
<dbReference type="Gene3D" id="1.10.8.730">
    <property type="match status" value="1"/>
</dbReference>
<dbReference type="AlphaFoldDB" id="A0A318QPD6"/>
<accession>A0A318QPD6</accession>
<evidence type="ECO:0000313" key="1">
    <source>
        <dbReference type="EMBL" id="PYD79784.1"/>
    </source>
</evidence>
<name>A0A318QPD6_9PROT</name>
<dbReference type="PANTHER" id="PTHR30121:SF6">
    <property type="entry name" value="SLR6007 PROTEIN"/>
    <property type="match status" value="1"/>
</dbReference>
<dbReference type="InterPro" id="IPR051162">
    <property type="entry name" value="T4SS_component"/>
</dbReference>
<evidence type="ECO:0000313" key="2">
    <source>
        <dbReference type="Proteomes" id="UP000247417"/>
    </source>
</evidence>
<gene>
    <name evidence="1" type="ORF">CFR80_14620</name>
</gene>
<reference evidence="1 2" key="1">
    <citation type="submission" date="2017-07" db="EMBL/GenBank/DDBJ databases">
        <title>A draft genome sequence of Komagataeibacter oboediens LMG 18849.</title>
        <authorList>
            <person name="Skraban J."/>
            <person name="Cleenwerck I."/>
            <person name="Vandamme P."/>
            <person name="Trcek J."/>
        </authorList>
    </citation>
    <scope>NUCLEOTIDE SEQUENCE [LARGE SCALE GENOMIC DNA]</scope>
    <source>
        <strain evidence="1 2">LMG 18849</strain>
    </source>
</reference>
<comment type="caution">
    <text evidence="1">The sequence shown here is derived from an EMBL/GenBank/DDBJ whole genome shotgun (WGS) entry which is preliminary data.</text>
</comment>
<proteinExistence type="predicted"/>